<dbReference type="Pfam" id="PF09792">
    <property type="entry name" value="But2"/>
    <property type="match status" value="1"/>
</dbReference>
<name>A0A6A4GN10_9AGAR</name>
<gene>
    <name evidence="3" type="ORF">BT96DRAFT_1025282</name>
    <name evidence="2" type="ORF">BT96DRAFT_1025953</name>
</gene>
<dbReference type="EMBL" id="ML769819">
    <property type="protein sequence ID" value="KAE9387152.1"/>
    <property type="molecule type" value="Genomic_DNA"/>
</dbReference>
<dbReference type="Proteomes" id="UP000799118">
    <property type="component" value="Unassembled WGS sequence"/>
</dbReference>
<organism evidence="2 4">
    <name type="scientific">Gymnopus androsaceus JB14</name>
    <dbReference type="NCBI Taxonomy" id="1447944"/>
    <lineage>
        <taxon>Eukaryota</taxon>
        <taxon>Fungi</taxon>
        <taxon>Dikarya</taxon>
        <taxon>Basidiomycota</taxon>
        <taxon>Agaricomycotina</taxon>
        <taxon>Agaricomycetes</taxon>
        <taxon>Agaricomycetidae</taxon>
        <taxon>Agaricales</taxon>
        <taxon>Marasmiineae</taxon>
        <taxon>Omphalotaceae</taxon>
        <taxon>Gymnopus</taxon>
    </lineage>
</organism>
<sequence length="220" mass="24884">MINLYIFRSLEKPQILTFRDVARMRRPNQFIGLERVSDLGTAEPVQIYPNLLSRINKLEPKQTYGDDPIKFAAWGGACCARGPSVPSGFQEFQAIDYEMENCELSLIMPSQQLPGSFNSSLILGHAQNIVNIWRLDHDGYRLDIGSLSWSNRPHRKQFIDSISFPLSFNRTYAFHCPMNSLHAFEFSAGTDTTSVAWSQDYNNSSPGMSTLHYLSASACF</sequence>
<protein>
    <recommendedName>
        <fullName evidence="1">Ubiquitin 3 binding protein But2 C-terminal domain-containing protein</fullName>
    </recommendedName>
</protein>
<keyword evidence="4" id="KW-1185">Reference proteome</keyword>
<dbReference type="AlphaFoldDB" id="A0A6A4GN10"/>
<evidence type="ECO:0000313" key="3">
    <source>
        <dbReference type="EMBL" id="KAE9388826.1"/>
    </source>
</evidence>
<dbReference type="OrthoDB" id="3350619at2759"/>
<evidence type="ECO:0000313" key="2">
    <source>
        <dbReference type="EMBL" id="KAE9387152.1"/>
    </source>
</evidence>
<feature type="domain" description="Ubiquitin 3 binding protein But2 C-terminal" evidence="1">
    <location>
        <begin position="95"/>
        <end position="202"/>
    </location>
</feature>
<accession>A0A6A4GN10</accession>
<dbReference type="EMBL" id="ML769724">
    <property type="protein sequence ID" value="KAE9388826.1"/>
    <property type="molecule type" value="Genomic_DNA"/>
</dbReference>
<proteinExistence type="predicted"/>
<dbReference type="InterPro" id="IPR018620">
    <property type="entry name" value="Ubiquitin3-bd_protein_But2_C"/>
</dbReference>
<evidence type="ECO:0000313" key="4">
    <source>
        <dbReference type="Proteomes" id="UP000799118"/>
    </source>
</evidence>
<evidence type="ECO:0000259" key="1">
    <source>
        <dbReference type="Pfam" id="PF09792"/>
    </source>
</evidence>
<reference evidence="2" key="1">
    <citation type="journal article" date="2019" name="Environ. Microbiol.">
        <title>Fungal ecological strategies reflected in gene transcription - a case study of two litter decomposers.</title>
        <authorList>
            <person name="Barbi F."/>
            <person name="Kohler A."/>
            <person name="Barry K."/>
            <person name="Baskaran P."/>
            <person name="Daum C."/>
            <person name="Fauchery L."/>
            <person name="Ihrmark K."/>
            <person name="Kuo A."/>
            <person name="LaButti K."/>
            <person name="Lipzen A."/>
            <person name="Morin E."/>
            <person name="Grigoriev I.V."/>
            <person name="Henrissat B."/>
            <person name="Lindahl B."/>
            <person name="Martin F."/>
        </authorList>
    </citation>
    <scope>NUCLEOTIDE SEQUENCE</scope>
    <source>
        <strain evidence="2">JB14</strain>
    </source>
</reference>